<dbReference type="EMBL" id="JAMYWD010000001">
    <property type="protein sequence ID" value="KAJ4982040.1"/>
    <property type="molecule type" value="Genomic_DNA"/>
</dbReference>
<feature type="compositionally biased region" description="Polar residues" evidence="1">
    <location>
        <begin position="76"/>
        <end position="92"/>
    </location>
</feature>
<keyword evidence="3" id="KW-1185">Reference proteome</keyword>
<evidence type="ECO:0000313" key="3">
    <source>
        <dbReference type="Proteomes" id="UP001141806"/>
    </source>
</evidence>
<dbReference type="AlphaFoldDB" id="A0A9Q0L4E3"/>
<reference evidence="2" key="1">
    <citation type="journal article" date="2023" name="Plant J.">
        <title>The genome of the king protea, Protea cynaroides.</title>
        <authorList>
            <person name="Chang J."/>
            <person name="Duong T.A."/>
            <person name="Schoeman C."/>
            <person name="Ma X."/>
            <person name="Roodt D."/>
            <person name="Barker N."/>
            <person name="Li Z."/>
            <person name="Van de Peer Y."/>
            <person name="Mizrachi E."/>
        </authorList>
    </citation>
    <scope>NUCLEOTIDE SEQUENCE</scope>
    <source>
        <tissue evidence="2">Young leaves</tissue>
    </source>
</reference>
<dbReference type="Proteomes" id="UP001141806">
    <property type="component" value="Unassembled WGS sequence"/>
</dbReference>
<name>A0A9Q0L4E3_9MAGN</name>
<organism evidence="2 3">
    <name type="scientific">Protea cynaroides</name>
    <dbReference type="NCBI Taxonomy" id="273540"/>
    <lineage>
        <taxon>Eukaryota</taxon>
        <taxon>Viridiplantae</taxon>
        <taxon>Streptophyta</taxon>
        <taxon>Embryophyta</taxon>
        <taxon>Tracheophyta</taxon>
        <taxon>Spermatophyta</taxon>
        <taxon>Magnoliopsida</taxon>
        <taxon>Proteales</taxon>
        <taxon>Proteaceae</taxon>
        <taxon>Protea</taxon>
    </lineage>
</organism>
<protein>
    <submittedName>
        <fullName evidence="2">Uncharacterized protein</fullName>
    </submittedName>
</protein>
<gene>
    <name evidence="2" type="ORF">NE237_032877</name>
</gene>
<feature type="region of interest" description="Disordered" evidence="1">
    <location>
        <begin position="52"/>
        <end position="99"/>
    </location>
</feature>
<sequence>MPRLDESTTAIVRELISLKRGTKNTSNYQEDDDLLVQTTGKVPFSSFTQKDLASANPLTPPEYDSPLMKENKSKSGKISKQVGISSAQSSNRCLMRSLR</sequence>
<evidence type="ECO:0000313" key="2">
    <source>
        <dbReference type="EMBL" id="KAJ4982040.1"/>
    </source>
</evidence>
<comment type="caution">
    <text evidence="2">The sequence shown here is derived from an EMBL/GenBank/DDBJ whole genome shotgun (WGS) entry which is preliminary data.</text>
</comment>
<proteinExistence type="predicted"/>
<evidence type="ECO:0000256" key="1">
    <source>
        <dbReference type="SAM" id="MobiDB-lite"/>
    </source>
</evidence>
<accession>A0A9Q0L4E3</accession>